<proteinExistence type="inferred from homology"/>
<dbReference type="InterPro" id="IPR014718">
    <property type="entry name" value="GH-type_carb-bd"/>
</dbReference>
<gene>
    <name evidence="10" type="primary">galM</name>
    <name evidence="10" type="ORF">Bun01g_02160</name>
</gene>
<dbReference type="EMBL" id="AP019724">
    <property type="protein sequence ID" value="BBK85846.1"/>
    <property type="molecule type" value="Genomic_DNA"/>
</dbReference>
<dbReference type="GO" id="GO:0004034">
    <property type="term" value="F:aldose 1-epimerase activity"/>
    <property type="evidence" value="ECO:0007669"/>
    <property type="project" value="UniProtKB-EC"/>
</dbReference>
<evidence type="ECO:0000256" key="7">
    <source>
        <dbReference type="ARBA" id="ARBA00023277"/>
    </source>
</evidence>
<evidence type="ECO:0000313" key="11">
    <source>
        <dbReference type="Proteomes" id="UP000320533"/>
    </source>
</evidence>
<comment type="pathway">
    <text evidence="2 8">Carbohydrate metabolism; hexose metabolism.</text>
</comment>
<dbReference type="GO" id="GO:0006006">
    <property type="term" value="P:glucose metabolic process"/>
    <property type="evidence" value="ECO:0007669"/>
    <property type="project" value="TreeGrafter"/>
</dbReference>
<organism evidence="10 11">
    <name type="scientific">Bacteroides uniformis</name>
    <dbReference type="NCBI Taxonomy" id="820"/>
    <lineage>
        <taxon>Bacteria</taxon>
        <taxon>Pseudomonadati</taxon>
        <taxon>Bacteroidota</taxon>
        <taxon>Bacteroidia</taxon>
        <taxon>Bacteroidales</taxon>
        <taxon>Bacteroidaceae</taxon>
        <taxon>Bacteroides</taxon>
    </lineage>
</organism>
<evidence type="ECO:0000256" key="6">
    <source>
        <dbReference type="ARBA" id="ARBA00023235"/>
    </source>
</evidence>
<protein>
    <recommendedName>
        <fullName evidence="8">Aldose 1-epimerase</fullName>
        <ecNumber evidence="8">5.1.3.3</ecNumber>
    </recommendedName>
</protein>
<dbReference type="InterPro" id="IPR047215">
    <property type="entry name" value="Galactose_mutarotase-like"/>
</dbReference>
<dbReference type="InterPro" id="IPR011013">
    <property type="entry name" value="Gal_mutarotase_sf_dom"/>
</dbReference>
<feature type="active site" description="Proton acceptor" evidence="9">
    <location>
        <position position="309"/>
    </location>
</feature>
<name>A0A4Y1VAD1_BACUN</name>
<dbReference type="GO" id="GO:0030246">
    <property type="term" value="F:carbohydrate binding"/>
    <property type="evidence" value="ECO:0007669"/>
    <property type="project" value="InterPro"/>
</dbReference>
<dbReference type="PIRSF" id="PIRSF005096">
    <property type="entry name" value="GALM"/>
    <property type="match status" value="1"/>
</dbReference>
<dbReference type="Proteomes" id="UP000320533">
    <property type="component" value="Chromosome"/>
</dbReference>
<comment type="similarity">
    <text evidence="3 8">Belongs to the aldose epimerase family.</text>
</comment>
<comment type="catalytic activity">
    <reaction evidence="8">
        <text>alpha-D-glucose = beta-D-glucose</text>
        <dbReference type="Rhea" id="RHEA:10264"/>
        <dbReference type="ChEBI" id="CHEBI:15903"/>
        <dbReference type="ChEBI" id="CHEBI:17925"/>
        <dbReference type="EC" id="5.1.3.3"/>
    </reaction>
</comment>
<evidence type="ECO:0000256" key="9">
    <source>
        <dbReference type="PIRSR" id="PIRSR005096-1"/>
    </source>
</evidence>
<dbReference type="CDD" id="cd09019">
    <property type="entry name" value="galactose_mutarotase_like"/>
    <property type="match status" value="1"/>
</dbReference>
<comment type="subunit">
    <text evidence="4">Monomer.</text>
</comment>
<evidence type="ECO:0000256" key="4">
    <source>
        <dbReference type="ARBA" id="ARBA00011245"/>
    </source>
</evidence>
<dbReference type="AlphaFoldDB" id="A0A4Y1VAD1"/>
<dbReference type="Pfam" id="PF01263">
    <property type="entry name" value="Aldose_epim"/>
    <property type="match status" value="1"/>
</dbReference>
<accession>A0A4Y1VAD1</accession>
<feature type="active site" description="Proton donor" evidence="9">
    <location>
        <position position="172"/>
    </location>
</feature>
<evidence type="ECO:0000256" key="1">
    <source>
        <dbReference type="ARBA" id="ARBA00001913"/>
    </source>
</evidence>
<reference evidence="10 11" key="1">
    <citation type="submission" date="2019-06" db="EMBL/GenBank/DDBJ databases">
        <title>Complete genome sequence of Bacteroides uniformis NBRC 113350.</title>
        <authorList>
            <person name="Miura T."/>
            <person name="Furukawa M."/>
            <person name="Shimamura M."/>
            <person name="Ohyama Y."/>
            <person name="Yamazoe A."/>
            <person name="Kawasaki H."/>
        </authorList>
    </citation>
    <scope>NUCLEOTIDE SEQUENCE [LARGE SCALE GENOMIC DNA]</scope>
    <source>
        <strain evidence="10 11">NBRC 113350</strain>
    </source>
</reference>
<keyword evidence="5" id="KW-0106">Calcium</keyword>
<dbReference type="SUPFAM" id="SSF74650">
    <property type="entry name" value="Galactose mutarotase-like"/>
    <property type="match status" value="1"/>
</dbReference>
<evidence type="ECO:0000256" key="5">
    <source>
        <dbReference type="ARBA" id="ARBA00022837"/>
    </source>
</evidence>
<dbReference type="NCBIfam" id="NF008277">
    <property type="entry name" value="PRK11055.1"/>
    <property type="match status" value="1"/>
</dbReference>
<dbReference type="RefSeq" id="WP_141981220.1">
    <property type="nucleotide sequence ID" value="NZ_AP019724.1"/>
</dbReference>
<dbReference type="EC" id="5.1.3.3" evidence="8"/>
<evidence type="ECO:0000256" key="2">
    <source>
        <dbReference type="ARBA" id="ARBA00005028"/>
    </source>
</evidence>
<dbReference type="Gene3D" id="2.70.98.10">
    <property type="match status" value="1"/>
</dbReference>
<dbReference type="PANTHER" id="PTHR10091:SF0">
    <property type="entry name" value="GALACTOSE MUTAROTASE"/>
    <property type="match status" value="1"/>
</dbReference>
<evidence type="ECO:0000256" key="8">
    <source>
        <dbReference type="PIRNR" id="PIRNR005096"/>
    </source>
</evidence>
<comment type="cofactor">
    <cofactor evidence="1">
        <name>Ca(2+)</name>
        <dbReference type="ChEBI" id="CHEBI:29108"/>
    </cofactor>
</comment>
<dbReference type="InterPro" id="IPR015443">
    <property type="entry name" value="Aldose_1-epimerase"/>
</dbReference>
<evidence type="ECO:0000313" key="10">
    <source>
        <dbReference type="EMBL" id="BBK85846.1"/>
    </source>
</evidence>
<dbReference type="KEGG" id="bun:Bun01g_02160"/>
<evidence type="ECO:0000256" key="3">
    <source>
        <dbReference type="ARBA" id="ARBA00006206"/>
    </source>
</evidence>
<dbReference type="UniPathway" id="UPA00242"/>
<keyword evidence="6 8" id="KW-0413">Isomerase</keyword>
<dbReference type="InterPro" id="IPR008183">
    <property type="entry name" value="Aldose_1/G6P_1-epimerase"/>
</dbReference>
<keyword evidence="7 8" id="KW-0119">Carbohydrate metabolism</keyword>
<sequence length="344" mass="38353">MERVITLHNRNGLTARFTNYGARWLAMLVPDRQGNLEDVLLGFDDLVSYKKAREQYYGATVGRVCGRIRHAGFNLGNNYYKLAANDVYGKPTPNHLHGGFEGFHCCCWDTSVGINEKGEQTVLFTRLSPDGEEGYPGNLKVSVRYTLTDIDSLEIKCRAVTDCLTPINLTNHAFFNLASVRRSMNVLSHRLRLYSAQLIDCDDSLLPTGKIISLEGTVLDFRNGRIISDALATDYLGIRLQKGFSLAYVLNNVGDCPLAVELYEESSGRKLSIYTNQPSLQVYTGYMMDGSDVGKDGTPYFSSAGIALEPQGYPDAVHWANFPSILLDVGEEYTFRAVYQFTVE</sequence>
<dbReference type="GO" id="GO:0033499">
    <property type="term" value="P:galactose catabolic process via UDP-galactose, Leloir pathway"/>
    <property type="evidence" value="ECO:0007669"/>
    <property type="project" value="TreeGrafter"/>
</dbReference>
<dbReference type="PANTHER" id="PTHR10091">
    <property type="entry name" value="ALDOSE-1-EPIMERASE"/>
    <property type="match status" value="1"/>
</dbReference>